<comment type="caution">
    <text evidence="2">The sequence shown here is derived from an EMBL/GenBank/DDBJ whole genome shotgun (WGS) entry which is preliminary data.</text>
</comment>
<evidence type="ECO:0000313" key="3">
    <source>
        <dbReference type="Proteomes" id="UP000037425"/>
    </source>
</evidence>
<evidence type="ECO:0000313" key="2">
    <source>
        <dbReference type="EMBL" id="KOF17197.1"/>
    </source>
</evidence>
<proteinExistence type="predicted"/>
<dbReference type="PATRIC" id="fig|106592.7.peg.1499"/>
<keyword evidence="1" id="KW-1133">Transmembrane helix</keyword>
<keyword evidence="1" id="KW-0812">Transmembrane</keyword>
<evidence type="ECO:0000256" key="1">
    <source>
        <dbReference type="SAM" id="Phobius"/>
    </source>
</evidence>
<dbReference type="Proteomes" id="UP000037425">
    <property type="component" value="Unassembled WGS sequence"/>
</dbReference>
<accession>A0A0L8BR69</accession>
<name>A0A0L8BR69_ENSAD</name>
<dbReference type="EMBL" id="LGAP01000012">
    <property type="protein sequence ID" value="KOF17197.1"/>
    <property type="molecule type" value="Genomic_DNA"/>
</dbReference>
<gene>
    <name evidence="2" type="ORF">AC244_18505</name>
</gene>
<feature type="transmembrane region" description="Helical" evidence="1">
    <location>
        <begin position="51"/>
        <end position="70"/>
    </location>
</feature>
<dbReference type="AlphaFoldDB" id="A0A0L8BR69"/>
<protein>
    <submittedName>
        <fullName evidence="2">Uncharacterized protein</fullName>
    </submittedName>
</protein>
<reference evidence="3" key="1">
    <citation type="submission" date="2015-07" db="EMBL/GenBank/DDBJ databases">
        <title>Whole genome sequence of an Ensifer adhaerens strain isolated from a cave pool in the Wind Cave National Park.</title>
        <authorList>
            <person name="Eng W.W.H."/>
            <person name="Gan H.M."/>
            <person name="Barton H.A."/>
            <person name="Savka M.A."/>
        </authorList>
    </citation>
    <scope>NUCLEOTIDE SEQUENCE [LARGE SCALE GENOMIC DNA]</scope>
    <source>
        <strain evidence="3">SD006</strain>
    </source>
</reference>
<organism evidence="2 3">
    <name type="scientific">Ensifer adhaerens</name>
    <name type="common">Sinorhizobium morelense</name>
    <dbReference type="NCBI Taxonomy" id="106592"/>
    <lineage>
        <taxon>Bacteria</taxon>
        <taxon>Pseudomonadati</taxon>
        <taxon>Pseudomonadota</taxon>
        <taxon>Alphaproteobacteria</taxon>
        <taxon>Hyphomicrobiales</taxon>
        <taxon>Rhizobiaceae</taxon>
        <taxon>Sinorhizobium/Ensifer group</taxon>
        <taxon>Ensifer</taxon>
    </lineage>
</organism>
<sequence length="99" mass="10815">MMMTPLVRKVALIATSVGSLGAVAGFLALAVAGLASEDTQTMTSVYVAMDVIARSVILPLIFASLMTGLIQSLGTTWGLFRHCWVLVIQRRQFYPIHYR</sequence>
<keyword evidence="1" id="KW-0472">Membrane</keyword>
<dbReference type="RefSeq" id="WP_234716973.1">
    <property type="nucleotide sequence ID" value="NZ_LGAP01000012.1"/>
</dbReference>